<feature type="compositionally biased region" description="Low complexity" evidence="1">
    <location>
        <begin position="1159"/>
        <end position="1170"/>
    </location>
</feature>
<protein>
    <submittedName>
        <fullName evidence="3">Uncharacterized protein LOC113498449</fullName>
    </submittedName>
</protein>
<reference evidence="3" key="1">
    <citation type="submission" date="2025-08" db="UniProtKB">
        <authorList>
            <consortium name="RefSeq"/>
        </authorList>
    </citation>
    <scope>IDENTIFICATION</scope>
</reference>
<organism evidence="2 3">
    <name type="scientific">Trichoplusia ni</name>
    <name type="common">Cabbage looper</name>
    <dbReference type="NCBI Taxonomy" id="7111"/>
    <lineage>
        <taxon>Eukaryota</taxon>
        <taxon>Metazoa</taxon>
        <taxon>Ecdysozoa</taxon>
        <taxon>Arthropoda</taxon>
        <taxon>Hexapoda</taxon>
        <taxon>Insecta</taxon>
        <taxon>Pterygota</taxon>
        <taxon>Neoptera</taxon>
        <taxon>Endopterygota</taxon>
        <taxon>Lepidoptera</taxon>
        <taxon>Glossata</taxon>
        <taxon>Ditrysia</taxon>
        <taxon>Noctuoidea</taxon>
        <taxon>Noctuidae</taxon>
        <taxon>Plusiinae</taxon>
        <taxon>Trichoplusia</taxon>
    </lineage>
</organism>
<feature type="region of interest" description="Disordered" evidence="1">
    <location>
        <begin position="1041"/>
        <end position="1089"/>
    </location>
</feature>
<proteinExistence type="predicted"/>
<feature type="compositionally biased region" description="Basic and acidic residues" evidence="1">
    <location>
        <begin position="483"/>
        <end position="500"/>
    </location>
</feature>
<dbReference type="InterPro" id="IPR015943">
    <property type="entry name" value="WD40/YVTN_repeat-like_dom_sf"/>
</dbReference>
<sequence>MRRGHSGIGGWRSENPNHFRPRNSGPPRYRPPRSFGILETPRFPPPNPRLHHRGGHPFNTHLGHPDDHLRQDYHDRHKLNRDGHHHVNQRLPDRGLPHPRPRLMHPHLSTNIRQKHSDQLSLYQDPSTFYNDVHPEPFHINSMGDVDHRQLPSLLSHPQDSYKQQRISQWINPSYDNRKHHFEERSPQKTFRQQDSAEASKIPVLDYGGHRPPSSDHYGSTSGPNTNNNNTSFSRSVDDTVDIIRKRLLNRNEPQSIPQHASDLPSNNEQEVTENVNQHTQQEQPTKKRTPKQRHNIKSNCDKMKTNIVHQLFKMDKDKMHKLMDDPGSSTKFEYAISSLITESQNSLNRHLRSVAEKSLYSTGTDFIHNDNNTIYEDTFMKQMQCLLDPQDTVLLEDIKPIVMAELSKVLQLDDFEQRFDTPEDHSVHQSRDDQSNYPYFDSYNYNDYPQDKNYDQEQIPTYNNDNLKTISVTDEVDNSYNYDRKPVYEEPQRLFERRPARSQSIQSEDRRRSNDSQQQRRSIDNSAEDPFKSQQDEPLPLFDTNNMDQVSEDEDTFAELDRQYHVAVDPNFLENDDLSSRGTPTTLLPLQKESTNIKKENDSAEEANCIAMNLFSESSRGRETLQEISKFIKQEGAASLDFSKENTTPVNTDGQRVEHINIHHEHVTKPKEASKDTDKSSNSNIIKTPSSNSRKRSTDQRPSHRKEKRKKRSSSQSDSIKTPLEVNVYNASAKSSEKCNVTPKPYFSLFLPKDDNIKDSSIDKKLNNSDKSYSDKYVKRKEHSKKPKGKETEEPRRKRHSSSSHPPILSPKDSINSSSHTPTKSDAKTKLKTIDMFVEKPKKPSIHHQAHRNTATTVTPTKPTAEEGKPKQVTTPVRNKAPLLKDTEIVKKFVTKETQTNQSNVLTSRFCQTDSKKFASKLIQTEPITNTEAAKHRSTDAFERMKEIDLEIQVLLQEKFKIYSSLESKDSHPITIPTLGMTVLNVTPNEGETITSMAENMTDMTTMTVDVMSADAIVEEFTSMPVEELEEIALESVEEQFESTKMETRRLRQKVLQQERNSSESPTCSRRQKKNSKPPNISLIEQIITDDRPLEDIISLDDLEELPSKTKKKAPKSQPKKKNAKKGKPVKNTNVSMYDIKDCSVVLVRTDVNKLFSEHSQSSESSEVSQNTVERVSPEVTVKPQPNPAVEESVVNDLQFDMLDVSEDIVIEDSETKGGEDKEHDRVVISEEIILDNSQSSADDVFTSEASQSENECKTYDYSTDEKLRRDSVTVTGNADAVLAIECIENDFIAACLDGNVYHFSNDGQLLNTLRGSNLAVTCLTIVKEKYGTTVYTGSLDSRIRYYDLETGLEKGPECNVLSPIQTMDRAWDTVFVGTRTGFVLQFECKNNMLIPVSTVKFSEQSILALRAIKEGPRKVLLVAARSENVTIKDAQTGLLLRTLCGPKMTVYTLLFEDGKVFCGTSSHQIHVFDYASGAHTGCHEGGKGAVCLRATGGLLFAGCYDGCVYVYREGDTRPLAQLRGPSLMLLSLAVVGSKIIAGYKDRSLYIWKIPLSILQEMIL</sequence>
<dbReference type="Proteomes" id="UP000322000">
    <property type="component" value="Chromosome 11"/>
</dbReference>
<feature type="compositionally biased region" description="Basic and acidic residues" evidence="1">
    <location>
        <begin position="824"/>
        <end position="843"/>
    </location>
</feature>
<feature type="compositionally biased region" description="Gly residues" evidence="1">
    <location>
        <begin position="1"/>
        <end position="10"/>
    </location>
</feature>
<feature type="region of interest" description="Disordered" evidence="1">
    <location>
        <begin position="1"/>
        <end position="100"/>
    </location>
</feature>
<keyword evidence="2" id="KW-1185">Reference proteome</keyword>
<feature type="compositionally biased region" description="Basic and acidic residues" evidence="1">
    <location>
        <begin position="422"/>
        <end position="435"/>
    </location>
</feature>
<dbReference type="OrthoDB" id="10002522at2759"/>
<feature type="compositionally biased region" description="Basic and acidic residues" evidence="1">
    <location>
        <begin position="663"/>
        <end position="680"/>
    </location>
</feature>
<feature type="compositionally biased region" description="Basic residues" evidence="1">
    <location>
        <begin position="1110"/>
        <end position="1130"/>
    </location>
</feature>
<feature type="compositionally biased region" description="Basic and acidic residues" evidence="1">
    <location>
        <begin position="63"/>
        <end position="75"/>
    </location>
</feature>
<evidence type="ECO:0000313" key="2">
    <source>
        <dbReference type="Proteomes" id="UP000322000"/>
    </source>
</evidence>
<dbReference type="GO" id="GO:0017124">
    <property type="term" value="F:SH3 domain binding"/>
    <property type="evidence" value="ECO:0007669"/>
    <property type="project" value="TreeGrafter"/>
</dbReference>
<feature type="region of interest" description="Disordered" evidence="1">
    <location>
        <begin position="663"/>
        <end position="723"/>
    </location>
</feature>
<feature type="compositionally biased region" description="Polar residues" evidence="1">
    <location>
        <begin position="1056"/>
        <end position="1070"/>
    </location>
</feature>
<feature type="region of interest" description="Disordered" evidence="1">
    <location>
        <begin position="1107"/>
        <end position="1134"/>
    </location>
</feature>
<dbReference type="GO" id="GO:0003723">
    <property type="term" value="F:RNA binding"/>
    <property type="evidence" value="ECO:0007669"/>
    <property type="project" value="InterPro"/>
</dbReference>
<feature type="compositionally biased region" description="Polar residues" evidence="1">
    <location>
        <begin position="681"/>
        <end position="693"/>
    </location>
</feature>
<feature type="compositionally biased region" description="Basic and acidic residues" evidence="1">
    <location>
        <begin position="236"/>
        <end position="245"/>
    </location>
</feature>
<dbReference type="InterPro" id="IPR036322">
    <property type="entry name" value="WD40_repeat_dom_sf"/>
</dbReference>
<feature type="compositionally biased region" description="Basic residues" evidence="1">
    <location>
        <begin position="76"/>
        <end position="88"/>
    </location>
</feature>
<feature type="compositionally biased region" description="Basic residues" evidence="1">
    <location>
        <begin position="704"/>
        <end position="714"/>
    </location>
</feature>
<dbReference type="GO" id="GO:0016020">
    <property type="term" value="C:membrane"/>
    <property type="evidence" value="ECO:0007669"/>
    <property type="project" value="TreeGrafter"/>
</dbReference>
<feature type="compositionally biased region" description="Low complexity" evidence="1">
    <location>
        <begin position="855"/>
        <end position="864"/>
    </location>
</feature>
<feature type="compositionally biased region" description="Basic residues" evidence="1">
    <location>
        <begin position="779"/>
        <end position="789"/>
    </location>
</feature>
<feature type="compositionally biased region" description="Polar residues" evidence="1">
    <location>
        <begin position="457"/>
        <end position="467"/>
    </location>
</feature>
<feature type="compositionally biased region" description="Basic and acidic residues" evidence="1">
    <location>
        <begin position="753"/>
        <end position="778"/>
    </location>
</feature>
<dbReference type="RefSeq" id="XP_026734235.1">
    <property type="nucleotide sequence ID" value="XM_026878434.1"/>
</dbReference>
<accession>A0A7E5W0W7</accession>
<dbReference type="PANTHER" id="PTHR14435">
    <property type="entry name" value="ZINC FINGER PROTEIN 106"/>
    <property type="match status" value="1"/>
</dbReference>
<feature type="compositionally biased region" description="Low complexity" evidence="1">
    <location>
        <begin position="220"/>
        <end position="235"/>
    </location>
</feature>
<dbReference type="GeneID" id="113498449"/>
<feature type="region of interest" description="Disordered" evidence="1">
    <location>
        <begin position="422"/>
        <end position="467"/>
    </location>
</feature>
<evidence type="ECO:0000256" key="1">
    <source>
        <dbReference type="SAM" id="MobiDB-lite"/>
    </source>
</evidence>
<name>A0A7E5W0W7_TRINI</name>
<dbReference type="SMART" id="SM00320">
    <property type="entry name" value="WD40"/>
    <property type="match status" value="5"/>
</dbReference>
<dbReference type="InterPro" id="IPR042622">
    <property type="entry name" value="Znf106"/>
</dbReference>
<dbReference type="GO" id="GO:0005829">
    <property type="term" value="C:cytosol"/>
    <property type="evidence" value="ECO:0007669"/>
    <property type="project" value="TreeGrafter"/>
</dbReference>
<dbReference type="InterPro" id="IPR001680">
    <property type="entry name" value="WD40_rpt"/>
</dbReference>
<dbReference type="PANTHER" id="PTHR14435:SF2">
    <property type="entry name" value="ZINC FINGER PROTEIN 106"/>
    <property type="match status" value="1"/>
</dbReference>
<feature type="region of interest" description="Disordered" evidence="1">
    <location>
        <begin position="482"/>
        <end position="548"/>
    </location>
</feature>
<feature type="compositionally biased region" description="Low complexity" evidence="1">
    <location>
        <begin position="267"/>
        <end position="278"/>
    </location>
</feature>
<dbReference type="InParanoid" id="A0A7E5W0W7"/>
<evidence type="ECO:0000313" key="3">
    <source>
        <dbReference type="RefSeq" id="XP_026734235.1"/>
    </source>
</evidence>
<feature type="compositionally biased region" description="Polar residues" evidence="1">
    <location>
        <begin position="814"/>
        <end position="823"/>
    </location>
</feature>
<dbReference type="SUPFAM" id="SSF50978">
    <property type="entry name" value="WD40 repeat-like"/>
    <property type="match status" value="1"/>
</dbReference>
<gene>
    <name evidence="3" type="primary">LOC113498449</name>
</gene>
<feature type="region of interest" description="Disordered" evidence="1">
    <location>
        <begin position="750"/>
        <end position="875"/>
    </location>
</feature>
<dbReference type="Gene3D" id="2.130.10.10">
    <property type="entry name" value="YVTN repeat-like/Quinoprotein amine dehydrogenase"/>
    <property type="match status" value="2"/>
</dbReference>
<dbReference type="KEGG" id="tnl:113498449"/>
<feature type="region of interest" description="Disordered" evidence="1">
    <location>
        <begin position="204"/>
        <end position="295"/>
    </location>
</feature>
<feature type="region of interest" description="Disordered" evidence="1">
    <location>
        <begin position="1158"/>
        <end position="1187"/>
    </location>
</feature>